<gene>
    <name evidence="6" type="ORF">PPERSA_03141</name>
</gene>
<dbReference type="InterPro" id="IPR046342">
    <property type="entry name" value="CBS_dom_sf"/>
</dbReference>
<dbReference type="OrthoDB" id="286637at2759"/>
<reference evidence="6 7" key="1">
    <citation type="journal article" date="2015" name="Sci. Rep.">
        <title>Genome of the facultative scuticociliatosis pathogen Pseudocohnilembus persalinus provides insight into its virulence through horizontal gene transfer.</title>
        <authorList>
            <person name="Xiong J."/>
            <person name="Wang G."/>
            <person name="Cheng J."/>
            <person name="Tian M."/>
            <person name="Pan X."/>
            <person name="Warren A."/>
            <person name="Jiang C."/>
            <person name="Yuan D."/>
            <person name="Miao W."/>
        </authorList>
    </citation>
    <scope>NUCLEOTIDE SEQUENCE [LARGE SCALE GENOMIC DNA]</scope>
    <source>
        <strain evidence="6">36N120E</strain>
    </source>
</reference>
<evidence type="ECO:0000313" key="7">
    <source>
        <dbReference type="Proteomes" id="UP000054937"/>
    </source>
</evidence>
<evidence type="ECO:0000313" key="6">
    <source>
        <dbReference type="EMBL" id="KRX02079.1"/>
    </source>
</evidence>
<feature type="domain" description="CBS" evidence="5">
    <location>
        <begin position="176"/>
        <end position="235"/>
    </location>
</feature>
<dbReference type="InterPro" id="IPR000644">
    <property type="entry name" value="CBS_dom"/>
</dbReference>
<dbReference type="Pfam" id="PF00571">
    <property type="entry name" value="CBS"/>
    <property type="match status" value="3"/>
</dbReference>
<dbReference type="PANTHER" id="PTHR13780">
    <property type="entry name" value="AMP-ACTIVATED PROTEIN KINASE, GAMMA REGULATORY SUBUNIT"/>
    <property type="match status" value="1"/>
</dbReference>
<accession>A0A0V0QIG5</accession>
<evidence type="ECO:0000256" key="4">
    <source>
        <dbReference type="PROSITE-ProRule" id="PRU00703"/>
    </source>
</evidence>
<dbReference type="Gene3D" id="3.10.580.10">
    <property type="entry name" value="CBS-domain"/>
    <property type="match status" value="2"/>
</dbReference>
<keyword evidence="2" id="KW-0677">Repeat</keyword>
<dbReference type="PROSITE" id="PS51371">
    <property type="entry name" value="CBS"/>
    <property type="match status" value="2"/>
</dbReference>
<dbReference type="InParanoid" id="A0A0V0QIG5"/>
<dbReference type="InterPro" id="IPR050511">
    <property type="entry name" value="AMPK_gamma/SDS23_families"/>
</dbReference>
<evidence type="ECO:0000259" key="5">
    <source>
        <dbReference type="PROSITE" id="PS51371"/>
    </source>
</evidence>
<dbReference type="CDD" id="cd02205">
    <property type="entry name" value="CBS_pair_SF"/>
    <property type="match status" value="2"/>
</dbReference>
<evidence type="ECO:0000256" key="3">
    <source>
        <dbReference type="ARBA" id="ARBA00023122"/>
    </source>
</evidence>
<dbReference type="SMART" id="SM00116">
    <property type="entry name" value="CBS"/>
    <property type="match status" value="3"/>
</dbReference>
<feature type="domain" description="CBS" evidence="5">
    <location>
        <begin position="259"/>
        <end position="317"/>
    </location>
</feature>
<dbReference type="EMBL" id="LDAU01000158">
    <property type="protein sequence ID" value="KRX02079.1"/>
    <property type="molecule type" value="Genomic_DNA"/>
</dbReference>
<evidence type="ECO:0000256" key="2">
    <source>
        <dbReference type="ARBA" id="ARBA00022737"/>
    </source>
</evidence>
<keyword evidence="7" id="KW-1185">Reference proteome</keyword>
<dbReference type="PANTHER" id="PTHR13780:SF35">
    <property type="entry name" value="LD22662P"/>
    <property type="match status" value="1"/>
</dbReference>
<keyword evidence="3 4" id="KW-0129">CBS domain</keyword>
<sequence>MKENYRSSIHYFLKENKVYDCLPKNSQVIVVDRQFSVYETIELIIKNDYEESIIWNSDQSKFDGIITYTDIAQIILQFYKEVTTNGKAFLQRKGSFQQEIEMEGIDEDQLMHSNSMQKSGSEPVFQKNFTIREKSLFNNAFEFPFIPSQHSEPFIFQLKNYSIRQWFRYLSNEESDSKDLITTSLESILQDVSQKMNQKNVHRVIVVDKDSDLVVGVLNYRDILLFLIRNLTKDIDDQSNSSNEYDLPISYLTRSFSKLFPKLFSVKINESTYKAFHAMIHDYQVSSIPVVDEYNKYKGIIYKRDIRFIWRTKNFQILGKPVSEFLEFIAIEKQKYKSTSLGTPTDFQLSETVRQVVEKCMLAPGNRLICVDQDSGQIIQFITLTDIFKYYLRPHLEDQQQTMQASI</sequence>
<evidence type="ECO:0000256" key="1">
    <source>
        <dbReference type="ARBA" id="ARBA00006750"/>
    </source>
</evidence>
<comment type="caution">
    <text evidence="6">The sequence shown here is derived from an EMBL/GenBank/DDBJ whole genome shotgun (WGS) entry which is preliminary data.</text>
</comment>
<comment type="similarity">
    <text evidence="1">Belongs to the 5'-AMP-activated protein kinase gamma subunit family.</text>
</comment>
<name>A0A0V0QIG5_PSEPJ</name>
<dbReference type="OMA" id="RDIRFIW"/>
<proteinExistence type="inferred from homology"/>
<protein>
    <recommendedName>
        <fullName evidence="5">CBS domain-containing protein</fullName>
    </recommendedName>
</protein>
<dbReference type="AlphaFoldDB" id="A0A0V0QIG5"/>
<dbReference type="SUPFAM" id="SSF54631">
    <property type="entry name" value="CBS-domain pair"/>
    <property type="match status" value="2"/>
</dbReference>
<dbReference type="Proteomes" id="UP000054937">
    <property type="component" value="Unassembled WGS sequence"/>
</dbReference>
<organism evidence="6 7">
    <name type="scientific">Pseudocohnilembus persalinus</name>
    <name type="common">Ciliate</name>
    <dbReference type="NCBI Taxonomy" id="266149"/>
    <lineage>
        <taxon>Eukaryota</taxon>
        <taxon>Sar</taxon>
        <taxon>Alveolata</taxon>
        <taxon>Ciliophora</taxon>
        <taxon>Intramacronucleata</taxon>
        <taxon>Oligohymenophorea</taxon>
        <taxon>Scuticociliatia</taxon>
        <taxon>Philasterida</taxon>
        <taxon>Pseudocohnilembidae</taxon>
        <taxon>Pseudocohnilembus</taxon>
    </lineage>
</organism>